<protein>
    <submittedName>
        <fullName evidence="2">Sugar phosphate isomerase/epimerase</fullName>
    </submittedName>
</protein>
<evidence type="ECO:0000313" key="2">
    <source>
        <dbReference type="EMBL" id="MBB5037259.1"/>
    </source>
</evidence>
<dbReference type="GO" id="GO:0016853">
    <property type="term" value="F:isomerase activity"/>
    <property type="evidence" value="ECO:0007669"/>
    <property type="project" value="UniProtKB-KW"/>
</dbReference>
<comment type="caution">
    <text evidence="2">The sequence shown here is derived from an EMBL/GenBank/DDBJ whole genome shotgun (WGS) entry which is preliminary data.</text>
</comment>
<name>A0A7W7YJG9_9BACT</name>
<keyword evidence="2" id="KW-0413">Isomerase</keyword>
<proteinExistence type="predicted"/>
<dbReference type="RefSeq" id="WP_184206981.1">
    <property type="nucleotide sequence ID" value="NZ_JACHIF010000002.1"/>
</dbReference>
<sequence>MTAIPPILSLSTCWNSHRHTEGRALAAEARELGFEWIEVSHGTKISLLPGLLDAVAAKEIKVSSLHNFCPPPVEVLMDAPDAYEFTSEKVWERERAISLTKKTLAMATRFGTDRVVVHLGCARVRSITEKLEAMALQGHLYSRDYSDLKLKLVAQREQASARALDRIRAAFSELLPVCEKEGVKLGIETRSHYEQIPNQHEMQKLMAEYADCPWIGTWHDFGHVQRQANLALVDHAQYLSEIASRLLGCHVHDVRWPMKDHRAPLSTGGVDLANLLPLVPAGVPLVWEMSPGNRRHEVVEALRLWREKFPA</sequence>
<dbReference type="Pfam" id="PF01261">
    <property type="entry name" value="AP_endonuc_2"/>
    <property type="match status" value="1"/>
</dbReference>
<gene>
    <name evidence="2" type="ORF">HNQ64_001501</name>
</gene>
<dbReference type="PANTHER" id="PTHR12110">
    <property type="entry name" value="HYDROXYPYRUVATE ISOMERASE"/>
    <property type="match status" value="1"/>
</dbReference>
<dbReference type="Gene3D" id="3.20.20.150">
    <property type="entry name" value="Divalent-metal-dependent TIM barrel enzymes"/>
    <property type="match status" value="1"/>
</dbReference>
<dbReference type="Proteomes" id="UP000534294">
    <property type="component" value="Unassembled WGS sequence"/>
</dbReference>
<keyword evidence="3" id="KW-1185">Reference proteome</keyword>
<dbReference type="InterPro" id="IPR036237">
    <property type="entry name" value="Xyl_isomerase-like_sf"/>
</dbReference>
<evidence type="ECO:0000313" key="3">
    <source>
        <dbReference type="Proteomes" id="UP000534294"/>
    </source>
</evidence>
<organism evidence="2 3">
    <name type="scientific">Prosthecobacter dejongeii</name>
    <dbReference type="NCBI Taxonomy" id="48465"/>
    <lineage>
        <taxon>Bacteria</taxon>
        <taxon>Pseudomonadati</taxon>
        <taxon>Verrucomicrobiota</taxon>
        <taxon>Verrucomicrobiia</taxon>
        <taxon>Verrucomicrobiales</taxon>
        <taxon>Verrucomicrobiaceae</taxon>
        <taxon>Prosthecobacter</taxon>
    </lineage>
</organism>
<dbReference type="AlphaFoldDB" id="A0A7W7YJG9"/>
<dbReference type="EMBL" id="JACHIF010000002">
    <property type="protein sequence ID" value="MBB5037259.1"/>
    <property type="molecule type" value="Genomic_DNA"/>
</dbReference>
<dbReference type="InterPro" id="IPR013022">
    <property type="entry name" value="Xyl_isomerase-like_TIM-brl"/>
</dbReference>
<accession>A0A7W7YJG9</accession>
<feature type="domain" description="Xylose isomerase-like TIM barrel" evidence="1">
    <location>
        <begin position="27"/>
        <end position="306"/>
    </location>
</feature>
<dbReference type="PANTHER" id="PTHR12110:SF53">
    <property type="entry name" value="BLR5974 PROTEIN"/>
    <property type="match status" value="1"/>
</dbReference>
<dbReference type="InterPro" id="IPR050312">
    <property type="entry name" value="IolE/XylAMocC-like"/>
</dbReference>
<evidence type="ECO:0000259" key="1">
    <source>
        <dbReference type="Pfam" id="PF01261"/>
    </source>
</evidence>
<reference evidence="2 3" key="1">
    <citation type="submission" date="2020-08" db="EMBL/GenBank/DDBJ databases">
        <title>Genomic Encyclopedia of Type Strains, Phase IV (KMG-IV): sequencing the most valuable type-strain genomes for metagenomic binning, comparative biology and taxonomic classification.</title>
        <authorList>
            <person name="Goeker M."/>
        </authorList>
    </citation>
    <scope>NUCLEOTIDE SEQUENCE [LARGE SCALE GENOMIC DNA]</scope>
    <source>
        <strain evidence="2 3">DSM 12251</strain>
    </source>
</reference>
<dbReference type="SUPFAM" id="SSF51658">
    <property type="entry name" value="Xylose isomerase-like"/>
    <property type="match status" value="1"/>
</dbReference>